<dbReference type="PANTHER" id="PTHR37316">
    <property type="entry name" value="TEICHOIC ACID GLYCEROL-PHOSPHATE PRIMASE"/>
    <property type="match status" value="1"/>
</dbReference>
<evidence type="ECO:0000256" key="6">
    <source>
        <dbReference type="ARBA" id="ARBA00023136"/>
    </source>
</evidence>
<evidence type="ECO:0000256" key="3">
    <source>
        <dbReference type="ARBA" id="ARBA00022475"/>
    </source>
</evidence>
<dbReference type="InterPro" id="IPR043149">
    <property type="entry name" value="TagF_N"/>
</dbReference>
<dbReference type="GO" id="GO:0005886">
    <property type="term" value="C:plasma membrane"/>
    <property type="evidence" value="ECO:0007669"/>
    <property type="project" value="UniProtKB-SubCell"/>
</dbReference>
<dbReference type="Gene3D" id="3.40.50.12580">
    <property type="match status" value="1"/>
</dbReference>
<dbReference type="EC" id="2.7.8.44" evidence="7"/>
<keyword evidence="4 7" id="KW-0808">Transferase</keyword>
<organism evidence="7 8">
    <name type="scientific">Bacillus safensis</name>
    <dbReference type="NCBI Taxonomy" id="561879"/>
    <lineage>
        <taxon>Bacteria</taxon>
        <taxon>Bacillati</taxon>
        <taxon>Bacillota</taxon>
        <taxon>Bacilli</taxon>
        <taxon>Bacillales</taxon>
        <taxon>Bacillaceae</taxon>
        <taxon>Bacillus</taxon>
    </lineage>
</organism>
<evidence type="ECO:0000256" key="2">
    <source>
        <dbReference type="ARBA" id="ARBA00010488"/>
    </source>
</evidence>
<evidence type="ECO:0000256" key="1">
    <source>
        <dbReference type="ARBA" id="ARBA00004202"/>
    </source>
</evidence>
<dbReference type="InterPro" id="IPR007554">
    <property type="entry name" value="Glycerophosphate_synth"/>
</dbReference>
<dbReference type="GO" id="GO:0047355">
    <property type="term" value="F:CDP-glycerol glycerophosphotransferase activity"/>
    <property type="evidence" value="ECO:0007669"/>
    <property type="project" value="InterPro"/>
</dbReference>
<keyword evidence="5" id="KW-0777">Teichoic acid biosynthesis</keyword>
<evidence type="ECO:0000313" key="8">
    <source>
        <dbReference type="Proteomes" id="UP000325032"/>
    </source>
</evidence>
<dbReference type="GO" id="GO:0019350">
    <property type="term" value="P:teichoic acid biosynthetic process"/>
    <property type="evidence" value="ECO:0007669"/>
    <property type="project" value="UniProtKB-KW"/>
</dbReference>
<keyword evidence="6" id="KW-0472">Membrane</keyword>
<dbReference type="InterPro" id="IPR043148">
    <property type="entry name" value="TagF_C"/>
</dbReference>
<protein>
    <submittedName>
        <fullName evidence="7">Teichoic acid glycerol-phosphate primase</fullName>
        <ecNumber evidence="7">2.7.8.44</ecNumber>
    </submittedName>
</protein>
<dbReference type="AlphaFoldDB" id="A0A5C0WH19"/>
<evidence type="ECO:0000256" key="5">
    <source>
        <dbReference type="ARBA" id="ARBA00022944"/>
    </source>
</evidence>
<comment type="similarity">
    <text evidence="2">Belongs to the CDP-glycerol glycerophosphotransferase family.</text>
</comment>
<reference evidence="7 8" key="1">
    <citation type="journal article" date="2018" name="Plant Biotechnol. Rep.">
        <title>Diversity and antifungal activity of endophytic bacteria associated with Panax ginseng seedlings.</title>
        <authorList>
            <person name="Park J.M."/>
            <person name="Hong C.E."/>
            <person name="Jo S.H."/>
        </authorList>
    </citation>
    <scope>NUCLEOTIDE SEQUENCE [LARGE SCALE GENOMIC DNA]</scope>
    <source>
        <strain evidence="7 8">PgKB20</strain>
    </source>
</reference>
<dbReference type="SUPFAM" id="SSF53756">
    <property type="entry name" value="UDP-Glycosyltransferase/glycogen phosphorylase"/>
    <property type="match status" value="1"/>
</dbReference>
<evidence type="ECO:0000313" key="7">
    <source>
        <dbReference type="EMBL" id="QEK63812.1"/>
    </source>
</evidence>
<dbReference type="RefSeq" id="WP_080780817.1">
    <property type="nucleotide sequence ID" value="NZ_CP043404.1"/>
</dbReference>
<dbReference type="GeneID" id="61768824"/>
<name>A0A5C0WH19_BACIA</name>
<evidence type="ECO:0000256" key="4">
    <source>
        <dbReference type="ARBA" id="ARBA00022679"/>
    </source>
</evidence>
<accession>A0A5C0WH19</accession>
<proteinExistence type="inferred from homology"/>
<dbReference type="Pfam" id="PF04464">
    <property type="entry name" value="Glyphos_transf"/>
    <property type="match status" value="1"/>
</dbReference>
<keyword evidence="8" id="KW-1185">Reference proteome</keyword>
<dbReference type="PANTHER" id="PTHR37316:SF1">
    <property type="entry name" value="TEICHOIC ACID GLYCEROL-PHOSPHATE PRIMASE"/>
    <property type="match status" value="1"/>
</dbReference>
<dbReference type="InterPro" id="IPR051612">
    <property type="entry name" value="Teichoic_Acid_Biosynth"/>
</dbReference>
<keyword evidence="3" id="KW-1003">Cell membrane</keyword>
<dbReference type="Gene3D" id="3.40.50.11820">
    <property type="match status" value="1"/>
</dbReference>
<comment type="subcellular location">
    <subcellularLocation>
        <location evidence="1">Cell membrane</location>
        <topology evidence="1">Peripheral membrane protein</topology>
    </subcellularLocation>
</comment>
<sequence>MMNIRSMMISCYAAFISFIGWLMSGVKPRENQVTLLVSFQENAAALIHTYQQQANMTMKLTVLYTKHASAIEKDEPHLSFRYFHEKNPLHLIQCLYTMFKSKVVVTDNYFLMTSVLRKRPSTTCIQVWHANGALKKFGLEDASNSERSPRDIERFKRVYASFDYIVTGSDHMREIFKTSFGVNDERFLPTGVPLTDVYYEQHQPSLKLNNVPKGKKILLYTPTYRDFAMDGLVLPFSKEQLQTDLNGDYILLVKLHPAVKHLAKAETDGEWIFDVSDQPLYPLLCACDVLVTDYSSIVFEYALLEKPVLFFTYDLDTYREKRGLVDRYEDIIPGKACVTQDILLQELLHLNGSTNKERIKTFAEEWNQYSKGQSSQLLLSFIEQQLLLHKKRPASH</sequence>
<dbReference type="EMBL" id="CP043404">
    <property type="protein sequence ID" value="QEK63812.1"/>
    <property type="molecule type" value="Genomic_DNA"/>
</dbReference>
<dbReference type="Proteomes" id="UP000325032">
    <property type="component" value="Chromosome"/>
</dbReference>
<gene>
    <name evidence="7" type="primary">tagB</name>
    <name evidence="7" type="ORF">FX981_02053</name>
</gene>